<name>A0A9X6SR95_BACCE</name>
<evidence type="ECO:0000313" key="1">
    <source>
        <dbReference type="EMBL" id="PDZ93719.1"/>
    </source>
</evidence>
<reference evidence="1 2" key="1">
    <citation type="submission" date="2017-09" db="EMBL/GenBank/DDBJ databases">
        <title>Large-scale bioinformatics analysis of Bacillus genomes uncovers conserved roles of natural products in bacterial physiology.</title>
        <authorList>
            <consortium name="Agbiome Team Llc"/>
            <person name="Bleich R.M."/>
            <person name="Grubbs K.J."/>
            <person name="Santa Maria K.C."/>
            <person name="Allen S.E."/>
            <person name="Farag S."/>
            <person name="Shank E.A."/>
            <person name="Bowers A."/>
        </authorList>
    </citation>
    <scope>NUCLEOTIDE SEQUENCE [LARGE SCALE GENOMIC DNA]</scope>
    <source>
        <strain evidence="1 2">AFS092789</strain>
    </source>
</reference>
<feature type="non-terminal residue" evidence="1">
    <location>
        <position position="1"/>
    </location>
</feature>
<evidence type="ECO:0000313" key="2">
    <source>
        <dbReference type="Proteomes" id="UP000219922"/>
    </source>
</evidence>
<accession>A0A9X6SR95</accession>
<dbReference type="EMBL" id="NVMX01000518">
    <property type="protein sequence ID" value="PDZ93719.1"/>
    <property type="molecule type" value="Genomic_DNA"/>
</dbReference>
<proteinExistence type="predicted"/>
<dbReference type="Proteomes" id="UP000219922">
    <property type="component" value="Unassembled WGS sequence"/>
</dbReference>
<gene>
    <name evidence="1" type="ORF">CON36_37735</name>
</gene>
<protein>
    <submittedName>
        <fullName evidence="1">Uncharacterized protein</fullName>
    </submittedName>
</protein>
<comment type="caution">
    <text evidence="1">The sequence shown here is derived from an EMBL/GenBank/DDBJ whole genome shotgun (WGS) entry which is preliminary data.</text>
</comment>
<organism evidence="1 2">
    <name type="scientific">Bacillus cereus</name>
    <dbReference type="NCBI Taxonomy" id="1396"/>
    <lineage>
        <taxon>Bacteria</taxon>
        <taxon>Bacillati</taxon>
        <taxon>Bacillota</taxon>
        <taxon>Bacilli</taxon>
        <taxon>Bacillales</taxon>
        <taxon>Bacillaceae</taxon>
        <taxon>Bacillus</taxon>
        <taxon>Bacillus cereus group</taxon>
    </lineage>
</organism>
<sequence>VRIDREIENNQKEYRIKVGGRIYDIERIYVREEDRLMEVSLSYAN</sequence>
<dbReference type="AlphaFoldDB" id="A0A9X6SR95"/>